<dbReference type="SMART" id="SM01065">
    <property type="entry name" value="CBM_2"/>
    <property type="match status" value="1"/>
</dbReference>
<feature type="binding site" evidence="11">
    <location>
        <position position="353"/>
    </location>
    <ligand>
        <name>substrate</name>
    </ligand>
</feature>
<dbReference type="Pfam" id="PF00686">
    <property type="entry name" value="CBM_20"/>
    <property type="match status" value="1"/>
</dbReference>
<dbReference type="InterPro" id="IPR017853">
    <property type="entry name" value="GH"/>
</dbReference>
<dbReference type="InterPro" id="IPR002044">
    <property type="entry name" value="CBM20"/>
</dbReference>
<dbReference type="GO" id="GO:0000272">
    <property type="term" value="P:polysaccharide catabolic process"/>
    <property type="evidence" value="ECO:0007669"/>
    <property type="project" value="UniProtKB-KW"/>
</dbReference>
<accession>A0A231VM44</accession>
<feature type="binding site" evidence="11">
    <location>
        <begin position="393"/>
        <end position="394"/>
    </location>
    <ligand>
        <name>substrate</name>
    </ligand>
</feature>
<dbReference type="PANTHER" id="PTHR31352">
    <property type="entry name" value="BETA-AMYLASE 1, CHLOROPLASTIC"/>
    <property type="match status" value="1"/>
</dbReference>
<dbReference type="PRINTS" id="PR00750">
    <property type="entry name" value="BETAAMYLASE"/>
</dbReference>
<evidence type="ECO:0000256" key="13">
    <source>
        <dbReference type="RuleBase" id="RU000509"/>
    </source>
</evidence>
<feature type="domain" description="CBM20" evidence="15">
    <location>
        <begin position="448"/>
        <end position="551"/>
    </location>
</feature>
<evidence type="ECO:0000313" key="17">
    <source>
        <dbReference type="Proteomes" id="UP000215301"/>
    </source>
</evidence>
<evidence type="ECO:0000256" key="5">
    <source>
        <dbReference type="ARBA" id="ARBA00022729"/>
    </source>
</evidence>
<dbReference type="PROSITE" id="PS00679">
    <property type="entry name" value="BETA_AMYLASE_2"/>
    <property type="match status" value="1"/>
</dbReference>
<sequence>MSKPLKKWSQKLLLILLTASLIFASSIVNANASVSSDFKVFVMGPLEKVTDFNAFKNQLIALKNNGIYGITTDIWWGYVENAGENQFDWSYYKTYADTVRAAGLKWVPIMSTHACGGNVGDTVNIPIPSWVWTKDTQDNIQYKDEAGNWDNEAVSPWYSGLTQLYNEFYSSFASNFSSYKDIIAKIYISGGPSGELRYPSYNLSHGWTYPGRGSLQCYSKAAITSFQNAMKSKYGTISAVNNAWGTSLTDFSQISPPTDGDNFFTSGYKTTYGNDFLTWYQGVLTSELANIASVAHSCFDSVFNVPIGAKIAGVHWLYNSPTMPHAAEYCAGYYNYSTLLDQFKASNLAMTFTCLEMDDSNAYVSPYYSAPMTLVHYVANLANNKGIVHNGENALAISNNNQAYVNCANELTGYNFSGFTLLRLSNIVNSDGSVTSEMAPFIINIVTLTPNSTIPVTFTVNNATTNWGQNVYIVGSTSDLGNWNTTYARGPASCPNYPTWTITLNLFPGEQIQFKAVKIDSSGDVTWEGGSNHTYTVPTSGTGSVTFTWQN</sequence>
<dbReference type="SUPFAM" id="SSF51445">
    <property type="entry name" value="(Trans)glycosidases"/>
    <property type="match status" value="1"/>
</dbReference>
<dbReference type="RefSeq" id="WP_094043983.1">
    <property type="nucleotide sequence ID" value="NZ_NKHD01000006.1"/>
</dbReference>
<dbReference type="AlphaFoldDB" id="A0A231VM44"/>
<dbReference type="PRINTS" id="PR00841">
    <property type="entry name" value="GLHYDLASE14A"/>
</dbReference>
<dbReference type="EMBL" id="NKHD01000006">
    <property type="protein sequence ID" value="OXT09149.1"/>
    <property type="molecule type" value="Genomic_DNA"/>
</dbReference>
<feature type="binding site" evidence="11">
    <location>
        <position position="423"/>
    </location>
    <ligand>
        <name>substrate</name>
    </ligand>
</feature>
<evidence type="ECO:0000256" key="3">
    <source>
        <dbReference type="ARBA" id="ARBA00012594"/>
    </source>
</evidence>
<keyword evidence="12" id="KW-0106">Calcium</keyword>
<comment type="similarity">
    <text evidence="2 13">Belongs to the glycosyl hydrolase 14 family.</text>
</comment>
<dbReference type="Gene3D" id="3.20.20.80">
    <property type="entry name" value="Glycosidases"/>
    <property type="match status" value="1"/>
</dbReference>
<evidence type="ECO:0000256" key="4">
    <source>
        <dbReference type="ARBA" id="ARBA00022723"/>
    </source>
</evidence>
<feature type="binding site" evidence="11">
    <location>
        <position position="310"/>
    </location>
    <ligand>
        <name>substrate</name>
    </ligand>
</feature>
<evidence type="ECO:0000256" key="10">
    <source>
        <dbReference type="PIRSR" id="PIRSR600125-1"/>
    </source>
</evidence>
<feature type="binding site" evidence="11">
    <location>
        <position position="73"/>
    </location>
    <ligand>
        <name>substrate</name>
    </ligand>
</feature>
<dbReference type="PANTHER" id="PTHR31352:SF1">
    <property type="entry name" value="BETA-AMYLASE 3, CHLOROPLASTIC"/>
    <property type="match status" value="1"/>
</dbReference>
<dbReference type="SMR" id="A0A231VM44"/>
<feature type="binding site" evidence="11">
    <location>
        <position position="113"/>
    </location>
    <ligand>
        <name>substrate</name>
    </ligand>
</feature>
<evidence type="ECO:0000256" key="9">
    <source>
        <dbReference type="ARBA" id="ARBA00023326"/>
    </source>
</evidence>
<organism evidence="16 17">
    <name type="scientific">Thermoanaerobacterium thermosaccharolyticum</name>
    <name type="common">Clostridium thermosaccharolyticum</name>
    <dbReference type="NCBI Taxonomy" id="1517"/>
    <lineage>
        <taxon>Bacteria</taxon>
        <taxon>Bacillati</taxon>
        <taxon>Bacillota</taxon>
        <taxon>Clostridia</taxon>
        <taxon>Thermoanaerobacterales</taxon>
        <taxon>Thermoanaerobacteraceae</taxon>
        <taxon>Thermoanaerobacterium</taxon>
    </lineage>
</organism>
<comment type="catalytic activity">
    <reaction evidence="1 13">
        <text>Hydrolysis of (1-&gt;4)-alpha-D-glucosidic linkages in polysaccharides so as to remove successive maltose units from the non-reducing ends of the chains.</text>
        <dbReference type="EC" id="3.2.1.2"/>
    </reaction>
</comment>
<keyword evidence="9 13" id="KW-0624">Polysaccharide degradation</keyword>
<comment type="caution">
    <text evidence="16">The sequence shown here is derived from an EMBL/GenBank/DDBJ whole genome shotgun (WGS) entry which is preliminary data.</text>
</comment>
<dbReference type="EC" id="3.2.1.2" evidence="3 13"/>
<dbReference type="PROSITE" id="PS51166">
    <property type="entry name" value="CBM20"/>
    <property type="match status" value="1"/>
</dbReference>
<feature type="chain" id="PRO_5038882724" description="Beta-amylase" evidence="14">
    <location>
        <begin position="31"/>
        <end position="551"/>
    </location>
</feature>
<dbReference type="GO" id="GO:2001070">
    <property type="term" value="F:starch binding"/>
    <property type="evidence" value="ECO:0007669"/>
    <property type="project" value="InterPro"/>
</dbReference>
<dbReference type="GO" id="GO:0016161">
    <property type="term" value="F:beta-amylase activity"/>
    <property type="evidence" value="ECO:0007669"/>
    <property type="project" value="UniProtKB-EC"/>
</dbReference>
<name>A0A231VM44_THETR</name>
<dbReference type="PROSITE" id="PS00506">
    <property type="entry name" value="BETA_AMYLASE_1"/>
    <property type="match status" value="1"/>
</dbReference>
<feature type="active site" description="Proton donor" evidence="10">
    <location>
        <position position="195"/>
    </location>
</feature>
<evidence type="ECO:0000256" key="6">
    <source>
        <dbReference type="ARBA" id="ARBA00022801"/>
    </source>
</evidence>
<proteinExistence type="inferred from homology"/>
<dbReference type="InterPro" id="IPR013783">
    <property type="entry name" value="Ig-like_fold"/>
</dbReference>
<dbReference type="InterPro" id="IPR000125">
    <property type="entry name" value="Glyco_hydro_14A_bac"/>
</dbReference>
<dbReference type="GO" id="GO:0046872">
    <property type="term" value="F:metal ion binding"/>
    <property type="evidence" value="ECO:0007669"/>
    <property type="project" value="UniProtKB-KW"/>
</dbReference>
<protein>
    <recommendedName>
        <fullName evidence="3 13">Beta-amylase</fullName>
        <ecNumber evidence="3 13">3.2.1.2</ecNumber>
    </recommendedName>
</protein>
<keyword evidence="4 12" id="KW-0479">Metal-binding</keyword>
<evidence type="ECO:0000256" key="11">
    <source>
        <dbReference type="PIRSR" id="PIRSR600125-2"/>
    </source>
</evidence>
<feature type="active site" description="Proton acceptor" evidence="10">
    <location>
        <position position="392"/>
    </location>
</feature>
<comment type="cofactor">
    <cofactor evidence="12">
        <name>Ca(2+)</name>
        <dbReference type="ChEBI" id="CHEBI:29108"/>
    </cofactor>
    <text evidence="12">Binds 1 Ca(2+) ion per subunit.</text>
</comment>
<feature type="signal peptide" evidence="14">
    <location>
        <begin position="1"/>
        <end position="30"/>
    </location>
</feature>
<dbReference type="Proteomes" id="UP000215301">
    <property type="component" value="Unassembled WGS sequence"/>
</dbReference>
<dbReference type="Gene3D" id="2.60.40.10">
    <property type="entry name" value="Immunoglobulins"/>
    <property type="match status" value="1"/>
</dbReference>
<evidence type="ECO:0000256" key="2">
    <source>
        <dbReference type="ARBA" id="ARBA00005652"/>
    </source>
</evidence>
<evidence type="ECO:0000256" key="1">
    <source>
        <dbReference type="ARBA" id="ARBA00000546"/>
    </source>
</evidence>
<dbReference type="InterPro" id="IPR018238">
    <property type="entry name" value="Glyco_hydro_14_CS"/>
</dbReference>
<evidence type="ECO:0000256" key="7">
    <source>
        <dbReference type="ARBA" id="ARBA00023277"/>
    </source>
</evidence>
<dbReference type="Pfam" id="PF01373">
    <property type="entry name" value="Glyco_hydro_14"/>
    <property type="match status" value="1"/>
</dbReference>
<evidence type="ECO:0000256" key="12">
    <source>
        <dbReference type="PIRSR" id="PIRSR600125-3"/>
    </source>
</evidence>
<gene>
    <name evidence="16" type="ORF">CE561_03080</name>
</gene>
<evidence type="ECO:0000259" key="15">
    <source>
        <dbReference type="PROSITE" id="PS51166"/>
    </source>
</evidence>
<keyword evidence="5 14" id="KW-0732">Signal</keyword>
<feature type="binding site" evidence="11">
    <location>
        <position position="121"/>
    </location>
    <ligand>
        <name>substrate</name>
    </ligand>
</feature>
<evidence type="ECO:0000313" key="16">
    <source>
        <dbReference type="EMBL" id="OXT09149.1"/>
    </source>
</evidence>
<feature type="binding site" evidence="12">
    <location>
        <position position="167"/>
    </location>
    <ligand>
        <name>Ca(2+)</name>
        <dbReference type="ChEBI" id="CHEBI:29108"/>
    </ligand>
</feature>
<feature type="binding site" evidence="11">
    <location>
        <position position="315"/>
    </location>
    <ligand>
        <name>substrate</name>
    </ligand>
</feature>
<keyword evidence="8 13" id="KW-0326">Glycosidase</keyword>
<keyword evidence="6 13" id="KW-0378">Hydrolase</keyword>
<evidence type="ECO:0000256" key="8">
    <source>
        <dbReference type="ARBA" id="ARBA00023295"/>
    </source>
</evidence>
<reference evidence="16 17" key="1">
    <citation type="submission" date="2017-06" db="EMBL/GenBank/DDBJ databases">
        <title>Isolation and characterization of a thermophilic and butanogenic Thermoanaerobacterium thermosaccharolyticum M5 capable of efficient degradation of hemicellulose.</title>
        <authorList>
            <person name="Xin F."/>
            <person name="Jiang Y."/>
        </authorList>
    </citation>
    <scope>NUCLEOTIDE SEQUENCE [LARGE SCALE GENOMIC DNA]</scope>
    <source>
        <strain evidence="16 17">M5</strain>
    </source>
</reference>
<feature type="binding site" evidence="12">
    <location>
        <position position="80"/>
    </location>
    <ligand>
        <name>Ca(2+)</name>
        <dbReference type="ChEBI" id="CHEBI:29108"/>
    </ligand>
</feature>
<keyword evidence="7 13" id="KW-0119">Carbohydrate metabolism</keyword>
<evidence type="ECO:0000256" key="14">
    <source>
        <dbReference type="SAM" id="SignalP"/>
    </source>
</evidence>
<dbReference type="InterPro" id="IPR001554">
    <property type="entry name" value="Glyco_hydro_14"/>
</dbReference>